<dbReference type="EMBL" id="CP030840">
    <property type="protein sequence ID" value="AXC10258.1"/>
    <property type="molecule type" value="Genomic_DNA"/>
</dbReference>
<gene>
    <name evidence="6" type="ORF">ACPOL_0901</name>
</gene>
<feature type="repeat" description="TPR" evidence="3">
    <location>
        <begin position="295"/>
        <end position="328"/>
    </location>
</feature>
<evidence type="ECO:0000256" key="4">
    <source>
        <dbReference type="SAM" id="MobiDB-lite"/>
    </source>
</evidence>
<keyword evidence="7" id="KW-1185">Reference proteome</keyword>
<feature type="chain" id="PRO_5016454349" evidence="5">
    <location>
        <begin position="19"/>
        <end position="486"/>
    </location>
</feature>
<dbReference type="PROSITE" id="PS50005">
    <property type="entry name" value="TPR"/>
    <property type="match status" value="1"/>
</dbReference>
<feature type="signal peptide" evidence="5">
    <location>
        <begin position="1"/>
        <end position="18"/>
    </location>
</feature>
<sequence length="486" mass="52535">MAKYILASIMTGFLSAGVAVLGQIAPSNDAAAIQALQSGQFEKAIEMADAALTQDAHDCRMLTIRALALRNSGKRAEGLQSFKLATSVCPSFLPALKGLAETQYAEHSSDAPATLERILELDPDNETSHAMLAVLYARSGDCSAAISHFSKAQKLVASNPAAMSQFGSCLIATGDSERAKPILETVLEKRNSRGDRLLYAYACWQAKDYTAASAALNPLLQSPTPDPEAMSLAARIAESSGDTPRAVALLQQAITAKPDDAQNYLIFAEISFNHASYKVGVDMLNAGLQRLPQNARLYVARGVLEVQQGALEDAMTDFRKAHQLDPSQSLAGDAIGIMLDQRHQTADSLAAYAQQARAHPDDALVQYLYAEALSQSSAEGSVPNDTAALAAARRAVKLEPDYQPALDLLCQLEFRAGNINASLEIAQKAIARNPEDETAIYQEMMAYRRLGKKHEVDELVAKMKQVKEHQRDARTNYQLQEVTSPE</sequence>
<evidence type="ECO:0000256" key="3">
    <source>
        <dbReference type="PROSITE-ProRule" id="PRU00339"/>
    </source>
</evidence>
<keyword evidence="2 3" id="KW-0802">TPR repeat</keyword>
<feature type="region of interest" description="Disordered" evidence="4">
    <location>
        <begin position="467"/>
        <end position="486"/>
    </location>
</feature>
<evidence type="ECO:0000256" key="5">
    <source>
        <dbReference type="SAM" id="SignalP"/>
    </source>
</evidence>
<dbReference type="InterPro" id="IPR019734">
    <property type="entry name" value="TPR_rpt"/>
</dbReference>
<proteinExistence type="predicted"/>
<keyword evidence="1" id="KW-0677">Repeat</keyword>
<keyword evidence="5" id="KW-0732">Signal</keyword>
<feature type="compositionally biased region" description="Polar residues" evidence="4">
    <location>
        <begin position="475"/>
        <end position="486"/>
    </location>
</feature>
<dbReference type="SMART" id="SM00028">
    <property type="entry name" value="TPR"/>
    <property type="match status" value="6"/>
</dbReference>
<dbReference type="Gene3D" id="1.25.40.10">
    <property type="entry name" value="Tetratricopeptide repeat domain"/>
    <property type="match status" value="2"/>
</dbReference>
<evidence type="ECO:0000313" key="6">
    <source>
        <dbReference type="EMBL" id="AXC10258.1"/>
    </source>
</evidence>
<dbReference type="InterPro" id="IPR050498">
    <property type="entry name" value="Ycf3"/>
</dbReference>
<dbReference type="PANTHER" id="PTHR44858:SF1">
    <property type="entry name" value="UDP-N-ACETYLGLUCOSAMINE--PEPTIDE N-ACETYLGLUCOSAMINYLTRANSFERASE SPINDLY-RELATED"/>
    <property type="match status" value="1"/>
</dbReference>
<dbReference type="SUPFAM" id="SSF48452">
    <property type="entry name" value="TPR-like"/>
    <property type="match status" value="2"/>
</dbReference>
<evidence type="ECO:0000256" key="1">
    <source>
        <dbReference type="ARBA" id="ARBA00022737"/>
    </source>
</evidence>
<organism evidence="6 7">
    <name type="scientific">Acidisarcina polymorpha</name>
    <dbReference type="NCBI Taxonomy" id="2211140"/>
    <lineage>
        <taxon>Bacteria</taxon>
        <taxon>Pseudomonadati</taxon>
        <taxon>Acidobacteriota</taxon>
        <taxon>Terriglobia</taxon>
        <taxon>Terriglobales</taxon>
        <taxon>Acidobacteriaceae</taxon>
        <taxon>Acidisarcina</taxon>
    </lineage>
</organism>
<accession>A0A2Z5FTU0</accession>
<protein>
    <submittedName>
        <fullName evidence="6">TPR domain protein, putative component of TonB system</fullName>
    </submittedName>
</protein>
<dbReference type="AlphaFoldDB" id="A0A2Z5FTU0"/>
<dbReference type="InterPro" id="IPR011990">
    <property type="entry name" value="TPR-like_helical_dom_sf"/>
</dbReference>
<dbReference type="KEGG" id="abas:ACPOL_0901"/>
<name>A0A2Z5FTU0_9BACT</name>
<reference evidence="6 7" key="1">
    <citation type="journal article" date="2018" name="Front. Microbiol.">
        <title>Hydrolytic Capabilities as a Key to Environmental Success: Chitinolytic and Cellulolytic Acidobacteria From Acidic Sub-arctic Soils and Boreal Peatlands.</title>
        <authorList>
            <person name="Belova S.E."/>
            <person name="Ravin N.V."/>
            <person name="Pankratov T.A."/>
            <person name="Rakitin A.L."/>
            <person name="Ivanova A.A."/>
            <person name="Beletsky A.V."/>
            <person name="Mardanov A.V."/>
            <person name="Sinninghe Damste J.S."/>
            <person name="Dedysh S.N."/>
        </authorList>
    </citation>
    <scope>NUCLEOTIDE SEQUENCE [LARGE SCALE GENOMIC DNA]</scope>
    <source>
        <strain evidence="6 7">SBC82</strain>
    </source>
</reference>
<dbReference type="Proteomes" id="UP000253606">
    <property type="component" value="Chromosome"/>
</dbReference>
<dbReference type="PANTHER" id="PTHR44858">
    <property type="entry name" value="TETRATRICOPEPTIDE REPEAT PROTEIN 6"/>
    <property type="match status" value="1"/>
</dbReference>
<dbReference type="Pfam" id="PF13432">
    <property type="entry name" value="TPR_16"/>
    <property type="match status" value="3"/>
</dbReference>
<evidence type="ECO:0000256" key="2">
    <source>
        <dbReference type="ARBA" id="ARBA00022803"/>
    </source>
</evidence>
<evidence type="ECO:0000313" key="7">
    <source>
        <dbReference type="Proteomes" id="UP000253606"/>
    </source>
</evidence>